<dbReference type="InterPro" id="IPR051726">
    <property type="entry name" value="Chitin_Synth_Reg"/>
</dbReference>
<dbReference type="AlphaFoldDB" id="A0A137PBB7"/>
<dbReference type="EMBL" id="KQ964456">
    <property type="protein sequence ID" value="KXN72274.1"/>
    <property type="molecule type" value="Genomic_DNA"/>
</dbReference>
<evidence type="ECO:0000256" key="2">
    <source>
        <dbReference type="SAM" id="MobiDB-lite"/>
    </source>
</evidence>
<evidence type="ECO:0000313" key="4">
    <source>
        <dbReference type="Proteomes" id="UP000070444"/>
    </source>
</evidence>
<dbReference type="SMART" id="SM00671">
    <property type="entry name" value="SEL1"/>
    <property type="match status" value="7"/>
</dbReference>
<reference evidence="3 4" key="1">
    <citation type="journal article" date="2015" name="Genome Biol. Evol.">
        <title>Phylogenomic analyses indicate that early fungi evolved digesting cell walls of algal ancestors of land plants.</title>
        <authorList>
            <person name="Chang Y."/>
            <person name="Wang S."/>
            <person name="Sekimoto S."/>
            <person name="Aerts A.L."/>
            <person name="Choi C."/>
            <person name="Clum A."/>
            <person name="LaButti K.M."/>
            <person name="Lindquist E.A."/>
            <person name="Yee Ngan C."/>
            <person name="Ohm R.A."/>
            <person name="Salamov A.A."/>
            <person name="Grigoriev I.V."/>
            <person name="Spatafora J.W."/>
            <person name="Berbee M.L."/>
        </authorList>
    </citation>
    <scope>NUCLEOTIDE SEQUENCE [LARGE SCALE GENOMIC DNA]</scope>
    <source>
        <strain evidence="3 4">NRRL 28638</strain>
    </source>
</reference>
<dbReference type="InterPro" id="IPR006597">
    <property type="entry name" value="Sel1-like"/>
</dbReference>
<dbReference type="OrthoDB" id="272077at2759"/>
<keyword evidence="4" id="KW-1185">Reference proteome</keyword>
<dbReference type="Gene3D" id="1.25.40.10">
    <property type="entry name" value="Tetratricopeptide repeat domain"/>
    <property type="match status" value="2"/>
</dbReference>
<organism evidence="3 4">
    <name type="scientific">Conidiobolus coronatus (strain ATCC 28846 / CBS 209.66 / NRRL 28638)</name>
    <name type="common">Delacroixia coronata</name>
    <dbReference type="NCBI Taxonomy" id="796925"/>
    <lineage>
        <taxon>Eukaryota</taxon>
        <taxon>Fungi</taxon>
        <taxon>Fungi incertae sedis</taxon>
        <taxon>Zoopagomycota</taxon>
        <taxon>Entomophthoromycotina</taxon>
        <taxon>Entomophthoromycetes</taxon>
        <taxon>Entomophthorales</taxon>
        <taxon>Ancylistaceae</taxon>
        <taxon>Conidiobolus</taxon>
    </lineage>
</organism>
<feature type="region of interest" description="Disordered" evidence="2">
    <location>
        <begin position="1"/>
        <end position="79"/>
    </location>
</feature>
<dbReference type="InterPro" id="IPR011990">
    <property type="entry name" value="TPR-like_helical_dom_sf"/>
</dbReference>
<proteinExistence type="predicted"/>
<evidence type="ECO:0000256" key="1">
    <source>
        <dbReference type="ARBA" id="ARBA00022737"/>
    </source>
</evidence>
<dbReference type="SUPFAM" id="SSF81901">
    <property type="entry name" value="HCP-like"/>
    <property type="match status" value="2"/>
</dbReference>
<accession>A0A137PBB7</accession>
<name>A0A137PBB7_CONC2</name>
<protein>
    <submittedName>
        <fullName evidence="3">HCP-like protein</fullName>
    </submittedName>
</protein>
<dbReference type="Proteomes" id="UP000070444">
    <property type="component" value="Unassembled WGS sequence"/>
</dbReference>
<dbReference type="Pfam" id="PF08238">
    <property type="entry name" value="Sel1"/>
    <property type="match status" value="6"/>
</dbReference>
<dbReference type="OMA" id="IVIPDHK"/>
<gene>
    <name evidence="3" type="ORF">CONCODRAFT_77868</name>
</gene>
<evidence type="ECO:0000313" key="3">
    <source>
        <dbReference type="EMBL" id="KXN72274.1"/>
    </source>
</evidence>
<dbReference type="STRING" id="796925.A0A137PBB7"/>
<dbReference type="PANTHER" id="PTHR46430:SF2">
    <property type="entry name" value="CHITIN SYNTHASE REGULATORY FACTOR 4"/>
    <property type="match status" value="1"/>
</dbReference>
<feature type="compositionally biased region" description="Polar residues" evidence="2">
    <location>
        <begin position="37"/>
        <end position="72"/>
    </location>
</feature>
<dbReference type="PANTHER" id="PTHR46430">
    <property type="entry name" value="PROTEIN SKT5-RELATED"/>
    <property type="match status" value="1"/>
</dbReference>
<sequence>MTKDTQDIPSVVLPPSINIHGSDEGPLESFSPKDNRSNMIPSTSGSSLTPNFYSQATNSESTENLSTFSPGTNPIPRIKKNRSIADLRASTLFLNPDGDAEKRLSVLNPSSNRPASALYTNPKRASRISNTLTNESPMLAVYRESALKTKDPSIQMEFAKFIFEQIESLQDPDVESDIPTDPQTIEKLTEEGVFWINKLNKANHPEAVYLVGTWYEHGKFGYSPSNSRAFSQYQSANKSGHPGAMYKMGEHYEHRNDYTRAVAFYKKACALGSPAANYRIGIAYLYGDMKLPKSQQSAHLFLRRASQAANKEFPQGAYIWGLILLGIFEVDLGLRDEIEARESLEKAADLKYVPAIFKCGYCYEYGEHGFPVDPAKSIYYYKSAAHRGHPESQMALSGWYLTGAPGVLEPRDQEAIKWCSLAANQNLPKAEYAMGYYHEVGVGVEINMDEAMKWYHRAARNGSVEAKKRLEKDAPQVRRSEYGSVKIKKHTKGKDKKGDCVIC</sequence>
<keyword evidence="1" id="KW-0677">Repeat</keyword>